<dbReference type="InterPro" id="IPR051606">
    <property type="entry name" value="Polyketide_Oxido-like"/>
</dbReference>
<accession>A0A849A759</accession>
<evidence type="ECO:0000313" key="3">
    <source>
        <dbReference type="Proteomes" id="UP000562984"/>
    </source>
</evidence>
<dbReference type="Proteomes" id="UP000562984">
    <property type="component" value="Unassembled WGS sequence"/>
</dbReference>
<dbReference type="PANTHER" id="PTHR43355">
    <property type="entry name" value="FLAVIN REDUCTASE (NADPH)"/>
    <property type="match status" value="1"/>
</dbReference>
<organism evidence="2 3">
    <name type="scientific">Nakamurella aerolata</name>
    <dbReference type="NCBI Taxonomy" id="1656892"/>
    <lineage>
        <taxon>Bacteria</taxon>
        <taxon>Bacillati</taxon>
        <taxon>Actinomycetota</taxon>
        <taxon>Actinomycetes</taxon>
        <taxon>Nakamurellales</taxon>
        <taxon>Nakamurellaceae</taxon>
        <taxon>Nakamurella</taxon>
    </lineage>
</organism>
<comment type="caution">
    <text evidence="2">The sequence shown here is derived from an EMBL/GenBank/DDBJ whole genome shotgun (WGS) entry which is preliminary data.</text>
</comment>
<keyword evidence="3" id="KW-1185">Reference proteome</keyword>
<name>A0A849A759_9ACTN</name>
<dbReference type="InterPro" id="IPR036291">
    <property type="entry name" value="NAD(P)-bd_dom_sf"/>
</dbReference>
<dbReference type="RefSeq" id="WP_171200496.1">
    <property type="nucleotide sequence ID" value="NZ_JABEND010000008.1"/>
</dbReference>
<dbReference type="SUPFAM" id="SSF51735">
    <property type="entry name" value="NAD(P)-binding Rossmann-fold domains"/>
    <property type="match status" value="1"/>
</dbReference>
<dbReference type="InterPro" id="IPR016040">
    <property type="entry name" value="NAD(P)-bd_dom"/>
</dbReference>
<dbReference type="GO" id="GO:0042602">
    <property type="term" value="F:riboflavin reductase (NADPH) activity"/>
    <property type="evidence" value="ECO:0007669"/>
    <property type="project" value="TreeGrafter"/>
</dbReference>
<protein>
    <submittedName>
        <fullName evidence="2">NAD(P)H-binding protein</fullName>
    </submittedName>
</protein>
<dbReference type="EMBL" id="JABEND010000008">
    <property type="protein sequence ID" value="NNG36804.1"/>
    <property type="molecule type" value="Genomic_DNA"/>
</dbReference>
<dbReference type="GO" id="GO:0004074">
    <property type="term" value="F:biliverdin reductase [NAD(P)H] activity"/>
    <property type="evidence" value="ECO:0007669"/>
    <property type="project" value="TreeGrafter"/>
</dbReference>
<sequence length="226" mass="24065">MRIAVFGASGRTGRQVVQAAARAGHDVLAVSRSGRPASGAADAAGATGAMGAGGAGSVRWRAADVRDAEAVDRIVAEVDAVISAVGVGRERAETNIYSAGVYNIAKAMRRHDVRRLAVVSATPVGPARQSPWLQRILVRPMLWRFFGASYRDMQRMETELERRPQLDAVVLRPPYLRDAAPKGEYRVDPDRPVSGGNSITTGDLAAALLAAVARPVPPWRTAYVAN</sequence>
<dbReference type="PANTHER" id="PTHR43355:SF2">
    <property type="entry name" value="FLAVIN REDUCTASE (NADPH)"/>
    <property type="match status" value="1"/>
</dbReference>
<dbReference type="Pfam" id="PF13460">
    <property type="entry name" value="NAD_binding_10"/>
    <property type="match status" value="1"/>
</dbReference>
<dbReference type="AlphaFoldDB" id="A0A849A759"/>
<evidence type="ECO:0000259" key="1">
    <source>
        <dbReference type="Pfam" id="PF13460"/>
    </source>
</evidence>
<dbReference type="Gene3D" id="3.40.50.720">
    <property type="entry name" value="NAD(P)-binding Rossmann-like Domain"/>
    <property type="match status" value="1"/>
</dbReference>
<proteinExistence type="predicted"/>
<evidence type="ECO:0000313" key="2">
    <source>
        <dbReference type="EMBL" id="NNG36804.1"/>
    </source>
</evidence>
<reference evidence="2 3" key="1">
    <citation type="submission" date="2020-05" db="EMBL/GenBank/DDBJ databases">
        <title>Nakamurella sp. DB0629 isolated from air conditioner.</title>
        <authorList>
            <person name="Kim D.H."/>
            <person name="Kim D.-U."/>
        </authorList>
    </citation>
    <scope>NUCLEOTIDE SEQUENCE [LARGE SCALE GENOMIC DNA]</scope>
    <source>
        <strain evidence="2 3">DB0629</strain>
    </source>
</reference>
<gene>
    <name evidence="2" type="ORF">HKD39_13990</name>
</gene>
<feature type="domain" description="NAD(P)-binding" evidence="1">
    <location>
        <begin position="7"/>
        <end position="215"/>
    </location>
</feature>